<protein>
    <submittedName>
        <fullName evidence="2">Uncharacterized protein</fullName>
    </submittedName>
</protein>
<dbReference type="EMBL" id="RBNI01007684">
    <property type="protein sequence ID" value="RUP45179.1"/>
    <property type="molecule type" value="Genomic_DNA"/>
</dbReference>
<organism evidence="2 3">
    <name type="scientific">Jimgerdemannia flammicorona</name>
    <dbReference type="NCBI Taxonomy" id="994334"/>
    <lineage>
        <taxon>Eukaryota</taxon>
        <taxon>Fungi</taxon>
        <taxon>Fungi incertae sedis</taxon>
        <taxon>Mucoromycota</taxon>
        <taxon>Mucoromycotina</taxon>
        <taxon>Endogonomycetes</taxon>
        <taxon>Endogonales</taxon>
        <taxon>Endogonaceae</taxon>
        <taxon>Jimgerdemannia</taxon>
    </lineage>
</organism>
<accession>A0A433D2W7</accession>
<evidence type="ECO:0000256" key="1">
    <source>
        <dbReference type="SAM" id="MobiDB-lite"/>
    </source>
</evidence>
<gene>
    <name evidence="2" type="ORF">BC936DRAFT_148515</name>
</gene>
<keyword evidence="3" id="KW-1185">Reference proteome</keyword>
<dbReference type="AlphaFoldDB" id="A0A433D2W7"/>
<sequence>FFFFSFLRPRTAIAHRSRVCVTNSYIQLDSTDSKDEGQRGGSSALLHTVNSDPAVHHAAVTSRLHGAVGVGGSWDGDSYYRGLVRDCLPVDEARQNPASQANETFLFRTLTLIPILAVFVRSKFNAAIDAICDRYNAHDYNKRIYYRLGQTFDHESSTNYRPVSLRRRPIKLSFFLLSWFALELVISLGLRTTQYITTNNEVVIAMNAIHGEDDADTADTADHVDALPLYTPPQVTPSVDQPPLAPPSTVDGAPPKYVP</sequence>
<comment type="caution">
    <text evidence="2">The sequence shown here is derived from an EMBL/GenBank/DDBJ whole genome shotgun (WGS) entry which is preliminary data.</text>
</comment>
<name>A0A433D2W7_9FUNG</name>
<reference evidence="2 3" key="1">
    <citation type="journal article" date="2018" name="New Phytol.">
        <title>Phylogenomics of Endogonaceae and evolution of mycorrhizas within Mucoromycota.</title>
        <authorList>
            <person name="Chang Y."/>
            <person name="Desiro A."/>
            <person name="Na H."/>
            <person name="Sandor L."/>
            <person name="Lipzen A."/>
            <person name="Clum A."/>
            <person name="Barry K."/>
            <person name="Grigoriev I.V."/>
            <person name="Martin F.M."/>
            <person name="Stajich J.E."/>
            <person name="Smith M.E."/>
            <person name="Bonito G."/>
            <person name="Spatafora J.W."/>
        </authorList>
    </citation>
    <scope>NUCLEOTIDE SEQUENCE [LARGE SCALE GENOMIC DNA]</scope>
    <source>
        <strain evidence="2 3">GMNB39</strain>
    </source>
</reference>
<dbReference type="Proteomes" id="UP000268093">
    <property type="component" value="Unassembled WGS sequence"/>
</dbReference>
<evidence type="ECO:0000313" key="3">
    <source>
        <dbReference type="Proteomes" id="UP000268093"/>
    </source>
</evidence>
<feature type="non-terminal residue" evidence="2">
    <location>
        <position position="1"/>
    </location>
</feature>
<evidence type="ECO:0000313" key="2">
    <source>
        <dbReference type="EMBL" id="RUP45179.1"/>
    </source>
</evidence>
<feature type="region of interest" description="Disordered" evidence="1">
    <location>
        <begin position="229"/>
        <end position="259"/>
    </location>
</feature>
<proteinExistence type="predicted"/>